<gene>
    <name evidence="2" type="ORF">CBG49_02070</name>
</gene>
<dbReference type="AlphaFoldDB" id="A0A1Z4BL38"/>
<name>A0A1Z4BL38_9FLAO</name>
<evidence type="ECO:0000256" key="1">
    <source>
        <dbReference type="SAM" id="SignalP"/>
    </source>
</evidence>
<proteinExistence type="predicted"/>
<feature type="signal peptide" evidence="1">
    <location>
        <begin position="1"/>
        <end position="21"/>
    </location>
</feature>
<dbReference type="EMBL" id="CP022022">
    <property type="protein sequence ID" value="ASF41972.1"/>
    <property type="molecule type" value="Genomic_DNA"/>
</dbReference>
<feature type="chain" id="PRO_5013368976" description="Lipoprotein" evidence="1">
    <location>
        <begin position="22"/>
        <end position="176"/>
    </location>
</feature>
<sequence>MKNSINKFSALLFLLLGGANCTNNTPKQQENVIITPAPHLKKEVVVQLDKINNKEAKLTITNYLDEPISTNMFVIGTDILVLEFQANDTIREMTCLAPPMRPINIREYDTILAPNAKIETLSSMAVMRECEEIFKITEPNIKMRAAIWFKYVNRDEKFIQRSNWIIYKNEGHYNPK</sequence>
<evidence type="ECO:0000313" key="3">
    <source>
        <dbReference type="Proteomes" id="UP000197007"/>
    </source>
</evidence>
<evidence type="ECO:0000313" key="2">
    <source>
        <dbReference type="EMBL" id="ASF41972.1"/>
    </source>
</evidence>
<keyword evidence="3" id="KW-1185">Reference proteome</keyword>
<organism evidence="2 3">
    <name type="scientific">Capnocytophaga endodontalis</name>
    <dbReference type="NCBI Taxonomy" id="2708117"/>
    <lineage>
        <taxon>Bacteria</taxon>
        <taxon>Pseudomonadati</taxon>
        <taxon>Bacteroidota</taxon>
        <taxon>Flavobacteriia</taxon>
        <taxon>Flavobacteriales</taxon>
        <taxon>Flavobacteriaceae</taxon>
        <taxon>Capnocytophaga</taxon>
    </lineage>
</organism>
<reference evidence="3" key="1">
    <citation type="submission" date="2017-06" db="EMBL/GenBank/DDBJ databases">
        <title>Complete genome sequence of Capnocytophaga sp. KCOM 1579 (=ChDC OS43) isolated from a human refractory periapical abscess lesion.</title>
        <authorList>
            <person name="Kook J.-K."/>
            <person name="Park S.-N."/>
            <person name="Lim Y.K."/>
            <person name="Roh H."/>
        </authorList>
    </citation>
    <scope>NUCLEOTIDE SEQUENCE [LARGE SCALE GENOMIC DNA]</scope>
    <source>
        <strain evidence="3">ChDC OS43</strain>
    </source>
</reference>
<evidence type="ECO:0008006" key="4">
    <source>
        <dbReference type="Google" id="ProtNLM"/>
    </source>
</evidence>
<keyword evidence="1" id="KW-0732">Signal</keyword>
<protein>
    <recommendedName>
        <fullName evidence="4">Lipoprotein</fullName>
    </recommendedName>
</protein>
<dbReference type="Proteomes" id="UP000197007">
    <property type="component" value="Chromosome"/>
</dbReference>
<accession>A0A1Z4BL38</accession>
<dbReference type="KEGG" id="capn:CBG49_02070"/>
<dbReference type="RefSeq" id="WP_088593169.1">
    <property type="nucleotide sequence ID" value="NZ_CP022022.1"/>
</dbReference>